<dbReference type="GO" id="GO:0016887">
    <property type="term" value="F:ATP hydrolysis activity"/>
    <property type="evidence" value="ECO:0007669"/>
    <property type="project" value="InterPro"/>
</dbReference>
<dbReference type="Gene3D" id="3.40.50.300">
    <property type="entry name" value="P-loop containing nucleotide triphosphate hydrolases"/>
    <property type="match status" value="1"/>
</dbReference>
<keyword evidence="3" id="KW-1185">Reference proteome</keyword>
<dbReference type="GO" id="GO:0030163">
    <property type="term" value="P:protein catabolic process"/>
    <property type="evidence" value="ECO:0007669"/>
    <property type="project" value="InterPro"/>
</dbReference>
<dbReference type="SUPFAM" id="SSF52540">
    <property type="entry name" value="P-loop containing nucleoside triphosphate hydrolases"/>
    <property type="match status" value="1"/>
</dbReference>
<dbReference type="EMBL" id="JACHFQ010000006">
    <property type="protein sequence ID" value="MBB5226784.1"/>
    <property type="molecule type" value="Genomic_DNA"/>
</dbReference>
<dbReference type="InterPro" id="IPR003959">
    <property type="entry name" value="ATPase_AAA_core"/>
</dbReference>
<proteinExistence type="predicted"/>
<accession>A0A7W8GAL9</accession>
<dbReference type="GO" id="GO:0004176">
    <property type="term" value="F:ATP-dependent peptidase activity"/>
    <property type="evidence" value="ECO:0007669"/>
    <property type="project" value="InterPro"/>
</dbReference>
<reference evidence="2 3" key="1">
    <citation type="submission" date="2020-08" db="EMBL/GenBank/DDBJ databases">
        <title>Genomic Encyclopedia of Type Strains, Phase IV (KMG-IV): sequencing the most valuable type-strain genomes for metagenomic binning, comparative biology and taxonomic classification.</title>
        <authorList>
            <person name="Goeker M."/>
        </authorList>
    </citation>
    <scope>NUCLEOTIDE SEQUENCE [LARGE SCALE GENOMIC DNA]</scope>
    <source>
        <strain evidence="2 3">DSM 103462</strain>
    </source>
</reference>
<keyword evidence="2" id="KW-0645">Protease</keyword>
<name>A0A7W8GAL9_9SPIR</name>
<evidence type="ECO:0000313" key="2">
    <source>
        <dbReference type="EMBL" id="MBB5226784.1"/>
    </source>
</evidence>
<dbReference type="InterPro" id="IPR027065">
    <property type="entry name" value="Lon_Prtase"/>
</dbReference>
<dbReference type="Pfam" id="PF00004">
    <property type="entry name" value="AAA"/>
    <property type="match status" value="1"/>
</dbReference>
<dbReference type="PANTHER" id="PTHR10046">
    <property type="entry name" value="ATP DEPENDENT LON PROTEASE FAMILY MEMBER"/>
    <property type="match status" value="1"/>
</dbReference>
<dbReference type="AlphaFoldDB" id="A0A7W8GAL9"/>
<dbReference type="GO" id="GO:0006508">
    <property type="term" value="P:proteolysis"/>
    <property type="evidence" value="ECO:0007669"/>
    <property type="project" value="UniProtKB-KW"/>
</dbReference>
<sequence length="376" mass="43129">MEHSSKKSKKIAENEKSLITGVSETESNEDSLLDESLIESYLDMYNDDLRKQIQKVFTKLTGSPKYILADQEKIEKIKALEKIYPNMKDVIDYIVLNCKASALRCNQDISFRPIILVGGPGCGKTAFCSDLSQIVMGKPPIKIDLGNNVANFSLSGSAPEFKQARHGLIIESMFSNGDHHPLKNPIIQFDELDKIKKEDTFSIESIFYSILEKCNSKRFFDNYIGMNIDASGINYIFTANSLDNISGPIINRLKIFKIADYTHEQLKDCVINNFYENWLENNKMKREYLPASLSDEIKERILRYSNDDPRSIEDSIIRVLNETLSFETDSDHPVALFSPEELEMGWEKFCGKRKELPKKKQEFYDPVVFLEQYEAS</sequence>
<dbReference type="InterPro" id="IPR027417">
    <property type="entry name" value="P-loop_NTPase"/>
</dbReference>
<evidence type="ECO:0000259" key="1">
    <source>
        <dbReference type="Pfam" id="PF00004"/>
    </source>
</evidence>
<organism evidence="2 3">
    <name type="scientific">Treponema ruminis</name>
    <dbReference type="NCBI Taxonomy" id="744515"/>
    <lineage>
        <taxon>Bacteria</taxon>
        <taxon>Pseudomonadati</taxon>
        <taxon>Spirochaetota</taxon>
        <taxon>Spirochaetia</taxon>
        <taxon>Spirochaetales</taxon>
        <taxon>Treponemataceae</taxon>
        <taxon>Treponema</taxon>
    </lineage>
</organism>
<dbReference type="RefSeq" id="WP_184660353.1">
    <property type="nucleotide sequence ID" value="NZ_CP031518.1"/>
</dbReference>
<dbReference type="GO" id="GO:0005524">
    <property type="term" value="F:ATP binding"/>
    <property type="evidence" value="ECO:0007669"/>
    <property type="project" value="InterPro"/>
</dbReference>
<dbReference type="Proteomes" id="UP000518887">
    <property type="component" value="Unassembled WGS sequence"/>
</dbReference>
<dbReference type="GO" id="GO:0004252">
    <property type="term" value="F:serine-type endopeptidase activity"/>
    <property type="evidence" value="ECO:0007669"/>
    <property type="project" value="InterPro"/>
</dbReference>
<comment type="caution">
    <text evidence="2">The sequence shown here is derived from an EMBL/GenBank/DDBJ whole genome shotgun (WGS) entry which is preliminary data.</text>
</comment>
<evidence type="ECO:0000313" key="3">
    <source>
        <dbReference type="Proteomes" id="UP000518887"/>
    </source>
</evidence>
<protein>
    <submittedName>
        <fullName evidence="2">ATP-dependent Lon protease</fullName>
    </submittedName>
</protein>
<keyword evidence="2" id="KW-0378">Hydrolase</keyword>
<gene>
    <name evidence="2" type="ORF">HNP76_002165</name>
</gene>
<feature type="domain" description="ATPase AAA-type core" evidence="1">
    <location>
        <begin position="114"/>
        <end position="255"/>
    </location>
</feature>